<evidence type="ECO:0000313" key="2">
    <source>
        <dbReference type="EMBL" id="CAG7650453.1"/>
    </source>
</evidence>
<organism evidence="2 3">
    <name type="scientific">Actinacidiphila bryophytorum</name>
    <dbReference type="NCBI Taxonomy" id="1436133"/>
    <lineage>
        <taxon>Bacteria</taxon>
        <taxon>Bacillati</taxon>
        <taxon>Actinomycetota</taxon>
        <taxon>Actinomycetes</taxon>
        <taxon>Kitasatosporales</taxon>
        <taxon>Streptomycetaceae</taxon>
        <taxon>Actinacidiphila</taxon>
    </lineage>
</organism>
<evidence type="ECO:0000313" key="3">
    <source>
        <dbReference type="Proteomes" id="UP001153328"/>
    </source>
</evidence>
<protein>
    <submittedName>
        <fullName evidence="2">Uncharacterized protein</fullName>
    </submittedName>
</protein>
<proteinExistence type="predicted"/>
<dbReference type="AlphaFoldDB" id="A0A9W4H4P9"/>
<gene>
    <name evidence="2" type="ORF">SBRY_50364</name>
</gene>
<accession>A0A9W4H4P9</accession>
<evidence type="ECO:0000256" key="1">
    <source>
        <dbReference type="SAM" id="MobiDB-lite"/>
    </source>
</evidence>
<feature type="region of interest" description="Disordered" evidence="1">
    <location>
        <begin position="1"/>
        <end position="28"/>
    </location>
</feature>
<sequence length="28" mass="2782">MSAAPGGDHSLSGVSHHAIRSGRIGPAR</sequence>
<keyword evidence="3" id="KW-1185">Reference proteome</keyword>
<dbReference type="EMBL" id="CAJVAX010000019">
    <property type="protein sequence ID" value="CAG7650453.1"/>
    <property type="molecule type" value="Genomic_DNA"/>
</dbReference>
<comment type="caution">
    <text evidence="2">The sequence shown here is derived from an EMBL/GenBank/DDBJ whole genome shotgun (WGS) entry which is preliminary data.</text>
</comment>
<reference evidence="2" key="1">
    <citation type="submission" date="2021-06" db="EMBL/GenBank/DDBJ databases">
        <authorList>
            <person name="Arsene-Ploetze F."/>
        </authorList>
    </citation>
    <scope>NUCLEOTIDE SEQUENCE</scope>
    <source>
        <strain evidence="2">SBRY1</strain>
    </source>
</reference>
<dbReference type="Proteomes" id="UP001153328">
    <property type="component" value="Unassembled WGS sequence"/>
</dbReference>
<name>A0A9W4H4P9_9ACTN</name>